<dbReference type="SUPFAM" id="SSF49785">
    <property type="entry name" value="Galactose-binding domain-like"/>
    <property type="match status" value="1"/>
</dbReference>
<dbReference type="EMBL" id="HBUF01043026">
    <property type="protein sequence ID" value="CAG6618634.1"/>
    <property type="molecule type" value="Transcribed_RNA"/>
</dbReference>
<proteinExistence type="predicted"/>
<feature type="chain" id="PRO_5035638587" description="NADH:ubiquinone oxidoreductase intermediate-associated protein 30 domain-containing protein" evidence="1">
    <location>
        <begin position="27"/>
        <end position="279"/>
    </location>
</feature>
<dbReference type="EMBL" id="HBUF01043028">
    <property type="protein sequence ID" value="CAG6618636.1"/>
    <property type="molecule type" value="Transcribed_RNA"/>
</dbReference>
<dbReference type="Pfam" id="PF08547">
    <property type="entry name" value="CIA30"/>
    <property type="match status" value="1"/>
</dbReference>
<name>A0A8D8PYB8_9HEMI</name>
<accession>A0A8D8PYB8</accession>
<dbReference type="EMBL" id="HBUF01043027">
    <property type="protein sequence ID" value="CAG6618635.1"/>
    <property type="molecule type" value="Transcribed_RNA"/>
</dbReference>
<dbReference type="InterPro" id="IPR013857">
    <property type="entry name" value="NADH-UbQ_OxRdtase-assoc_prot30"/>
</dbReference>
<dbReference type="AlphaFoldDB" id="A0A8D8PYB8"/>
<evidence type="ECO:0000313" key="3">
    <source>
        <dbReference type="EMBL" id="CAG6618636.1"/>
    </source>
</evidence>
<protein>
    <recommendedName>
        <fullName evidence="2">NADH:ubiquinone oxidoreductase intermediate-associated protein 30 domain-containing protein</fullName>
    </recommendedName>
</protein>
<feature type="domain" description="NADH:ubiquinone oxidoreductase intermediate-associated protein 30" evidence="2">
    <location>
        <begin position="74"/>
        <end position="225"/>
    </location>
</feature>
<evidence type="ECO:0000259" key="2">
    <source>
        <dbReference type="Pfam" id="PF08547"/>
    </source>
</evidence>
<organism evidence="3">
    <name type="scientific">Cacopsylla melanoneura</name>
    <dbReference type="NCBI Taxonomy" id="428564"/>
    <lineage>
        <taxon>Eukaryota</taxon>
        <taxon>Metazoa</taxon>
        <taxon>Ecdysozoa</taxon>
        <taxon>Arthropoda</taxon>
        <taxon>Hexapoda</taxon>
        <taxon>Insecta</taxon>
        <taxon>Pterygota</taxon>
        <taxon>Neoptera</taxon>
        <taxon>Paraneoptera</taxon>
        <taxon>Hemiptera</taxon>
        <taxon>Sternorrhyncha</taxon>
        <taxon>Psylloidea</taxon>
        <taxon>Psyllidae</taxon>
        <taxon>Psyllinae</taxon>
        <taxon>Cacopsylla</taxon>
    </lineage>
</organism>
<dbReference type="InterPro" id="IPR008979">
    <property type="entry name" value="Galactose-bd-like_sf"/>
</dbReference>
<evidence type="ECO:0000256" key="1">
    <source>
        <dbReference type="SAM" id="SignalP"/>
    </source>
</evidence>
<feature type="signal peptide" evidence="1">
    <location>
        <begin position="1"/>
        <end position="26"/>
    </location>
</feature>
<sequence>MNMKQILPGHINSLVILLWQFHWSTSYRRTTPCYTFNYTHYELIDDPSETETFGPYSEVLPLPSNHTGGLMLFNFTALLHVQNWTDVNDQFHPDDSAFQSSSQFNTVWAPQFQRAVLYSWMNPRDNGTGYAGAGLDVHLNLTDYDRLVMYGHAWKSNSGHKMVLYHNGQHNESHPNYHLKFDTKTDDDLMELPLSEFKPNLRGRHAPDAPPLNKANITRLELRVVAGGGGDGKGGYYWDPHLKYGGISRLEIEWIKADKIKKEENGRKNRTNTKNSKKE</sequence>
<keyword evidence="1" id="KW-0732">Signal</keyword>
<reference evidence="3" key="1">
    <citation type="submission" date="2021-05" db="EMBL/GenBank/DDBJ databases">
        <authorList>
            <person name="Alioto T."/>
            <person name="Alioto T."/>
            <person name="Gomez Garrido J."/>
        </authorList>
    </citation>
    <scope>NUCLEOTIDE SEQUENCE</scope>
</reference>